<feature type="compositionally biased region" description="Polar residues" evidence="2">
    <location>
        <begin position="566"/>
        <end position="584"/>
    </location>
</feature>
<dbReference type="InterPro" id="IPR000477">
    <property type="entry name" value="RT_dom"/>
</dbReference>
<dbReference type="Pfam" id="PF00078">
    <property type="entry name" value="RVT_1"/>
    <property type="match status" value="1"/>
</dbReference>
<dbReference type="PROSITE" id="PS50878">
    <property type="entry name" value="RT_POL"/>
    <property type="match status" value="1"/>
</dbReference>
<feature type="region of interest" description="Disordered" evidence="2">
    <location>
        <begin position="551"/>
        <end position="598"/>
    </location>
</feature>
<dbReference type="InterPro" id="IPR001584">
    <property type="entry name" value="Integrase_cat-core"/>
</dbReference>
<keyword evidence="1" id="KW-0479">Metal-binding</keyword>
<dbReference type="PROSITE" id="PS50994">
    <property type="entry name" value="INTEGRASE"/>
    <property type="match status" value="1"/>
</dbReference>
<dbReference type="Pfam" id="PF24626">
    <property type="entry name" value="SH3_Tf2-1"/>
    <property type="match status" value="1"/>
</dbReference>
<dbReference type="SMART" id="SM00343">
    <property type="entry name" value="ZnF_C2HC"/>
    <property type="match status" value="1"/>
</dbReference>
<dbReference type="EMBL" id="JAEFBK010000008">
    <property type="protein sequence ID" value="KAG7579249.1"/>
    <property type="molecule type" value="Genomic_DNA"/>
</dbReference>
<evidence type="ECO:0000256" key="2">
    <source>
        <dbReference type="SAM" id="MobiDB-lite"/>
    </source>
</evidence>
<dbReference type="GO" id="GO:0008270">
    <property type="term" value="F:zinc ion binding"/>
    <property type="evidence" value="ECO:0007669"/>
    <property type="project" value="UniProtKB-KW"/>
</dbReference>
<dbReference type="InterPro" id="IPR001878">
    <property type="entry name" value="Znf_CCHC"/>
</dbReference>
<evidence type="ECO:0000256" key="1">
    <source>
        <dbReference type="PROSITE-ProRule" id="PRU00047"/>
    </source>
</evidence>
<dbReference type="CDD" id="cd01647">
    <property type="entry name" value="RT_LTR"/>
    <property type="match status" value="1"/>
</dbReference>
<organism evidence="6 7">
    <name type="scientific">Arabidopsis thaliana x Arabidopsis arenosa</name>
    <dbReference type="NCBI Taxonomy" id="1240361"/>
    <lineage>
        <taxon>Eukaryota</taxon>
        <taxon>Viridiplantae</taxon>
        <taxon>Streptophyta</taxon>
        <taxon>Embryophyta</taxon>
        <taxon>Tracheophyta</taxon>
        <taxon>Spermatophyta</taxon>
        <taxon>Magnoliopsida</taxon>
        <taxon>eudicotyledons</taxon>
        <taxon>Gunneridae</taxon>
        <taxon>Pentapetalae</taxon>
        <taxon>rosids</taxon>
        <taxon>malvids</taxon>
        <taxon>Brassicales</taxon>
        <taxon>Brassicaceae</taxon>
        <taxon>Camelineae</taxon>
        <taxon>Arabidopsis</taxon>
    </lineage>
</organism>
<evidence type="ECO:0000259" key="4">
    <source>
        <dbReference type="PROSITE" id="PS50878"/>
    </source>
</evidence>
<sequence length="1737" mass="197835">MIMFSPNDVEPMVWPSVEKAHDLLDGFFALPEIEKKKKEMSLETYLKEKTKKVQEQLMKTQKKHMDYVTDQLMEELHRGRRIDDLGLSEINALISFSRDNIILHRKELEFVQHSPLRDPPVLPFEVQFEELTATVNDVIIRGGQVDERSWKNYEETKRVSIGNALRGNQSHYLVDKWVFASPEPLKPRTFQPIEMDLVSYNKSPNHVLYEGSSRNENPYLDIERVRAPVMTFHGFVGSVSHQLQHRIINTPTMDTSEPRQHPFDFMSRELGVKEERSTVNNGDSQFHGISNTRAVNDGIRQKPPPNGTTIGEINGREARSFAFDDCSMAPRKTNDEQHEEFRQTLENFTHGLQEALQLAVENALTTVLQNQQGIRRERRDELDEEDDDEVVDNLFANPIREERNQQLRLRDNNVNNNSTPRWESGFRLEIPEFVGGIKAEEFLDWLNVVEEVLDFKKVPDEFRVSLVATRFKGRAMAWWTQLKESRRRSADFFEMAARTTLGETEDQLVSRFIGGLRSQLQIPLQQFNPTSVSEAHQRALGMELQYKSNFNPSSSRNRYLLPPPNESNSSQVSETTAPRPNTTRAGAPPDSIAASRPPRTGALRCFSCGESGHRQTACPNQNKRGMLAQETEHDGDPRYDEYESDGEDTKDELILGDTGHALVLRRNCLLPRAAEEPWLRSNLFRSTCTINGKVCKMIIDSGSCTNVISREAVRKLGLKSEAHPYPYKLAWLNTGSEISVSKQALVAFSIGSYKDSVSCDVVPMDACHLLLGRPWQFNRDTTHKGRNNTYSFTFGGRTITLIPSKEEPESTSRAITSTPPTSQSLLVVPKADFEAQISDATVIVALVAASSPLQEVSPIPIAFQDLLRDFSDVFPDDLPQDLPPLRDIQHRIDLVPNAVLPNRPHYRMSPQEHDELRRQVEELLAKGHVRESLSPTAVPALLIPKKDGSWRMCVDSRAINKITVRYRFPIPRLDDLLTQIGCASIFSKLDLKSGYHQIRIRPGDEWKMAFKTREGLFEWMVMPFGLSNAPSTFMRVMNQALRPFIGKSVVVYFDDILVFSADLSSHLQHLAEVLHVLRREKLFAARKKCVFGTSQVLFLGYLVSDKGLEVDPSKVEAIKSWPTPTSVSDVRSFHGLASFYRRFVHHFSNITAPLTDCMKGSSFVWTPEANAAFETIKAKLVSTQILSLPNFEEVFELHCDACKFGIGAVLSQRSRPIAFFSEKIAGSRARYSTYDVEFYAIVQAIKHWRHYLFHQEFILYTDHDALKHLGSQDKISARHASWIAYLQQFTFVIKHLSGRTNKVADALSRRQSLLATLQVSVPGFATFADIYPTDPFFGPIYADLQLQRSSDFVLQDGFIFFGNRLCVPECSWRLKIIEESHNEGHVGRDRTLQLVADSYFWPTLRRDVARFVERCVRCHKSKGHATNSGLYMPLPIPTQPWTDISMDFILGLPRTQRSHDSIFVVVDRFSKMAHFIPCKKTTDAVQVAQLFFREIYRLHGLPLSIVSDRDSRFLSHFWRSLWKLLRTSLDMSSAYHPQSDGQTEVTNRSLGDMLRCLVGDNIKSWDTILCKAEFAYNHAVNRSTLFSPFRIVYGIVPRGPVDLGVAPDATCDHGQAIDFVANLSFLHAQVHENLTTSSAKYKVAADRHRLDVHFSVGDFVWAVLTKDRFPARTYNKLKARKLGPLEILEKINANAYRVKLPPDVRCSDVFNVKHLFPYIAHDEVEDSGTNLFLPRVT</sequence>
<protein>
    <submittedName>
        <fullName evidence="6">Zinc finger CCHC-type</fullName>
    </submittedName>
</protein>
<dbReference type="PANTHER" id="PTHR35046">
    <property type="entry name" value="ZINC KNUCKLE (CCHC-TYPE) FAMILY PROTEIN"/>
    <property type="match status" value="1"/>
</dbReference>
<evidence type="ECO:0000313" key="7">
    <source>
        <dbReference type="Proteomes" id="UP000694240"/>
    </source>
</evidence>
<reference evidence="6 7" key="1">
    <citation type="submission" date="2020-12" db="EMBL/GenBank/DDBJ databases">
        <title>Concerted genomic and epigenomic changes stabilize Arabidopsis allopolyploids.</title>
        <authorList>
            <person name="Chen Z."/>
        </authorList>
    </citation>
    <scope>NUCLEOTIDE SEQUENCE [LARGE SCALE GENOMIC DNA]</scope>
    <source>
        <strain evidence="6">Allo738</strain>
        <tissue evidence="6">Leaf</tissue>
    </source>
</reference>
<evidence type="ECO:0000313" key="6">
    <source>
        <dbReference type="EMBL" id="KAG7579249.1"/>
    </source>
</evidence>
<feature type="domain" description="Integrase catalytic" evidence="5">
    <location>
        <begin position="1436"/>
        <end position="1596"/>
    </location>
</feature>
<keyword evidence="1" id="KW-0863">Zinc-finger</keyword>
<name>A0A8T2B0B5_9BRAS</name>
<dbReference type="Pfam" id="PF13650">
    <property type="entry name" value="Asp_protease_2"/>
    <property type="match status" value="1"/>
</dbReference>
<dbReference type="Pfam" id="PF17919">
    <property type="entry name" value="RT_RNaseH_2"/>
    <property type="match status" value="1"/>
</dbReference>
<dbReference type="CDD" id="cd00303">
    <property type="entry name" value="retropepsin_like"/>
    <property type="match status" value="1"/>
</dbReference>
<feature type="domain" description="CCHC-type" evidence="3">
    <location>
        <begin position="604"/>
        <end position="620"/>
    </location>
</feature>
<dbReference type="GO" id="GO:0015074">
    <property type="term" value="P:DNA integration"/>
    <property type="evidence" value="ECO:0007669"/>
    <property type="project" value="InterPro"/>
</dbReference>
<gene>
    <name evidence="6" type="ORF">ISN45_Aa03g034100</name>
</gene>
<evidence type="ECO:0000259" key="3">
    <source>
        <dbReference type="PROSITE" id="PS50158"/>
    </source>
</evidence>
<keyword evidence="7" id="KW-1185">Reference proteome</keyword>
<feature type="domain" description="Reverse transcriptase" evidence="4">
    <location>
        <begin position="924"/>
        <end position="1103"/>
    </location>
</feature>
<keyword evidence="1" id="KW-0862">Zinc</keyword>
<dbReference type="FunFam" id="3.30.70.270:FF:000020">
    <property type="entry name" value="Transposon Tf2-6 polyprotein-like Protein"/>
    <property type="match status" value="1"/>
</dbReference>
<dbReference type="FunFam" id="3.30.420.10:FF:000032">
    <property type="entry name" value="Retrovirus-related Pol polyprotein from transposon 297-like Protein"/>
    <property type="match status" value="1"/>
</dbReference>
<dbReference type="InterPro" id="IPR041577">
    <property type="entry name" value="RT_RNaseH_2"/>
</dbReference>
<dbReference type="InterPro" id="IPR056924">
    <property type="entry name" value="SH3_Tf2-1"/>
</dbReference>
<accession>A0A8T2B0B5</accession>
<dbReference type="Pfam" id="PF17921">
    <property type="entry name" value="Integrase_H2C2"/>
    <property type="match status" value="1"/>
</dbReference>
<proteinExistence type="predicted"/>
<dbReference type="GO" id="GO:0003676">
    <property type="term" value="F:nucleic acid binding"/>
    <property type="evidence" value="ECO:0007669"/>
    <property type="project" value="InterPro"/>
</dbReference>
<dbReference type="Proteomes" id="UP000694240">
    <property type="component" value="Chromosome 8"/>
</dbReference>
<dbReference type="PROSITE" id="PS50158">
    <property type="entry name" value="ZF_CCHC"/>
    <property type="match status" value="1"/>
</dbReference>
<dbReference type="Pfam" id="PF00665">
    <property type="entry name" value="rve"/>
    <property type="match status" value="1"/>
</dbReference>
<comment type="caution">
    <text evidence="6">The sequence shown here is derived from an EMBL/GenBank/DDBJ whole genome shotgun (WGS) entry which is preliminary data.</text>
</comment>
<evidence type="ECO:0000259" key="5">
    <source>
        <dbReference type="PROSITE" id="PS50994"/>
    </source>
</evidence>
<dbReference type="CDD" id="cd09274">
    <property type="entry name" value="RNase_HI_RT_Ty3"/>
    <property type="match status" value="1"/>
</dbReference>
<dbReference type="InterPro" id="IPR041588">
    <property type="entry name" value="Integrase_H2C2"/>
</dbReference>
<dbReference type="PANTHER" id="PTHR35046:SF18">
    <property type="entry name" value="RNA-DIRECTED DNA POLYMERASE"/>
    <property type="match status" value="1"/>
</dbReference>